<evidence type="ECO:0000313" key="7">
    <source>
        <dbReference type="Proteomes" id="UP000565572"/>
    </source>
</evidence>
<keyword evidence="4 5" id="KW-0472">Membrane</keyword>
<dbReference type="RefSeq" id="WP_183337865.1">
    <property type="nucleotide sequence ID" value="NZ_JACHZG010000001.1"/>
</dbReference>
<dbReference type="Proteomes" id="UP000565572">
    <property type="component" value="Unassembled WGS sequence"/>
</dbReference>
<evidence type="ECO:0000256" key="1">
    <source>
        <dbReference type="ARBA" id="ARBA00004141"/>
    </source>
</evidence>
<dbReference type="GO" id="GO:0016020">
    <property type="term" value="C:membrane"/>
    <property type="evidence" value="ECO:0007669"/>
    <property type="project" value="UniProtKB-SubCell"/>
</dbReference>
<feature type="transmembrane region" description="Helical" evidence="5">
    <location>
        <begin position="116"/>
        <end position="137"/>
    </location>
</feature>
<comment type="subcellular location">
    <subcellularLocation>
        <location evidence="1">Membrane</location>
        <topology evidence="1">Multi-pass membrane protein</topology>
    </subcellularLocation>
</comment>
<feature type="transmembrane region" description="Helical" evidence="5">
    <location>
        <begin position="192"/>
        <end position="209"/>
    </location>
</feature>
<comment type="caution">
    <text evidence="6">The sequence shown here is derived from an EMBL/GenBank/DDBJ whole genome shotgun (WGS) entry which is preliminary data.</text>
</comment>
<dbReference type="AlphaFoldDB" id="A0A7W5P731"/>
<dbReference type="EMBL" id="JACHZG010000001">
    <property type="protein sequence ID" value="MBB3326962.1"/>
    <property type="molecule type" value="Genomic_DNA"/>
</dbReference>
<accession>A0A7W5P731</accession>
<dbReference type="SUPFAM" id="SSF144091">
    <property type="entry name" value="Rhomboid-like"/>
    <property type="match status" value="1"/>
</dbReference>
<evidence type="ECO:0008006" key="8">
    <source>
        <dbReference type="Google" id="ProtNLM"/>
    </source>
</evidence>
<feature type="transmembrane region" description="Helical" evidence="5">
    <location>
        <begin position="6"/>
        <end position="26"/>
    </location>
</feature>
<dbReference type="InterPro" id="IPR035952">
    <property type="entry name" value="Rhomboid-like_sf"/>
</dbReference>
<name>A0A7W5P731_9ACTN</name>
<dbReference type="Gene3D" id="1.20.1540.10">
    <property type="entry name" value="Rhomboid-like"/>
    <property type="match status" value="1"/>
</dbReference>
<sequence length="219" mass="22622">MSTAQGGLASVLIYVVVYVATLRTVYGHLRSGRAARRPHPVAVVLWLVVAVPSLLQLVRPQIYAALARDPVLTGHGEWWRLLTSVLVQDGGLVGTAYNLVTLALTAPAATALWRPLRAVAVFVAGALVFNLPATFAWHDGGGGNSGATFFLATSMLGVLVVGSHARQIRTAALIVAGCGIALLVLGDAHGEAVLAGLLVGAAVAAASRARRVAGERAVR</sequence>
<feature type="transmembrane region" description="Helical" evidence="5">
    <location>
        <begin position="38"/>
        <end position="58"/>
    </location>
</feature>
<feature type="transmembrane region" description="Helical" evidence="5">
    <location>
        <begin position="78"/>
        <end position="104"/>
    </location>
</feature>
<organism evidence="6 7">
    <name type="scientific">Microlunatus antarcticus</name>
    <dbReference type="NCBI Taxonomy" id="53388"/>
    <lineage>
        <taxon>Bacteria</taxon>
        <taxon>Bacillati</taxon>
        <taxon>Actinomycetota</taxon>
        <taxon>Actinomycetes</taxon>
        <taxon>Propionibacteriales</taxon>
        <taxon>Propionibacteriaceae</taxon>
        <taxon>Microlunatus</taxon>
    </lineage>
</organism>
<evidence type="ECO:0000256" key="5">
    <source>
        <dbReference type="SAM" id="Phobius"/>
    </source>
</evidence>
<reference evidence="6 7" key="1">
    <citation type="submission" date="2020-08" db="EMBL/GenBank/DDBJ databases">
        <title>Sequencing the genomes of 1000 actinobacteria strains.</title>
        <authorList>
            <person name="Klenk H.-P."/>
        </authorList>
    </citation>
    <scope>NUCLEOTIDE SEQUENCE [LARGE SCALE GENOMIC DNA]</scope>
    <source>
        <strain evidence="6 7">DSM 11053</strain>
    </source>
</reference>
<protein>
    <recommendedName>
        <fullName evidence="8">Rhomboid family protein</fullName>
    </recommendedName>
</protein>
<evidence type="ECO:0000313" key="6">
    <source>
        <dbReference type="EMBL" id="MBB3326962.1"/>
    </source>
</evidence>
<proteinExistence type="predicted"/>
<keyword evidence="3 5" id="KW-1133">Transmembrane helix</keyword>
<gene>
    <name evidence="6" type="ORF">FHX39_001906</name>
</gene>
<feature type="transmembrane region" description="Helical" evidence="5">
    <location>
        <begin position="168"/>
        <end position="186"/>
    </location>
</feature>
<keyword evidence="7" id="KW-1185">Reference proteome</keyword>
<evidence type="ECO:0000256" key="3">
    <source>
        <dbReference type="ARBA" id="ARBA00022989"/>
    </source>
</evidence>
<evidence type="ECO:0000256" key="2">
    <source>
        <dbReference type="ARBA" id="ARBA00022692"/>
    </source>
</evidence>
<evidence type="ECO:0000256" key="4">
    <source>
        <dbReference type="ARBA" id="ARBA00023136"/>
    </source>
</evidence>
<feature type="transmembrane region" description="Helical" evidence="5">
    <location>
        <begin position="143"/>
        <end position="161"/>
    </location>
</feature>
<keyword evidence="2 5" id="KW-0812">Transmembrane</keyword>